<proteinExistence type="predicted"/>
<keyword evidence="2" id="KW-1185">Reference proteome</keyword>
<evidence type="ECO:0000313" key="2">
    <source>
        <dbReference type="Proteomes" id="UP000323144"/>
    </source>
</evidence>
<dbReference type="EMBL" id="CP043026">
    <property type="protein sequence ID" value="QEH61697.1"/>
    <property type="molecule type" value="Genomic_DNA"/>
</dbReference>
<protein>
    <submittedName>
        <fullName evidence="1">Uncharacterized protein</fullName>
    </submittedName>
</protein>
<reference evidence="1 2" key="1">
    <citation type="submission" date="2019-08" db="EMBL/GenBank/DDBJ databases">
        <title>Complete genome sequence of Spiroplasma chinense CCH (DSM 19755).</title>
        <authorList>
            <person name="Shen H.-Y."/>
            <person name="Lin Y.-C."/>
            <person name="Chou L."/>
            <person name="Kuo C.-H."/>
        </authorList>
    </citation>
    <scope>NUCLEOTIDE SEQUENCE [LARGE SCALE GENOMIC DNA]</scope>
    <source>
        <strain evidence="1 2">CCH</strain>
    </source>
</reference>
<dbReference type="KEGG" id="schi:SCHIN_v1c05000"/>
<dbReference type="AlphaFoldDB" id="A0A5B9Y5Y8"/>
<organism evidence="1 2">
    <name type="scientific">Spiroplasma chinense</name>
    <dbReference type="NCBI Taxonomy" id="216932"/>
    <lineage>
        <taxon>Bacteria</taxon>
        <taxon>Bacillati</taxon>
        <taxon>Mycoplasmatota</taxon>
        <taxon>Mollicutes</taxon>
        <taxon>Entomoplasmatales</taxon>
        <taxon>Spiroplasmataceae</taxon>
        <taxon>Spiroplasma</taxon>
    </lineage>
</organism>
<accession>A0A5B9Y5Y8</accession>
<sequence>MYISMERNSRGNLEIEEKILNKIIEFDVQNNSKGIEKTEAVVSLHHENTLFILVKMFVKNRDELSVDETKINTIIINSMEKTLLIRPKNIAFAYIKA</sequence>
<dbReference type="NCBIfam" id="NF045836">
    <property type="entry name" value="MMB_0454_fam"/>
    <property type="match status" value="1"/>
</dbReference>
<evidence type="ECO:0000313" key="1">
    <source>
        <dbReference type="EMBL" id="QEH61697.1"/>
    </source>
</evidence>
<dbReference type="Proteomes" id="UP000323144">
    <property type="component" value="Chromosome"/>
</dbReference>
<dbReference type="InterPro" id="IPR054781">
    <property type="entry name" value="Asp23-rel"/>
</dbReference>
<name>A0A5B9Y5Y8_9MOLU</name>
<gene>
    <name evidence="1" type="ORF">SCHIN_v1c05000</name>
</gene>
<dbReference type="RefSeq" id="WP_166508084.1">
    <property type="nucleotide sequence ID" value="NZ_CP043026.1"/>
</dbReference>